<dbReference type="Pfam" id="PF00069">
    <property type="entry name" value="Pkinase"/>
    <property type="match status" value="1"/>
</dbReference>
<dbReference type="InterPro" id="IPR051866">
    <property type="entry name" value="Intracell_Sig-Traffick_Protein"/>
</dbReference>
<evidence type="ECO:0000313" key="3">
    <source>
        <dbReference type="Proteomes" id="UP000642973"/>
    </source>
</evidence>
<keyword evidence="3" id="KW-1185">Reference proteome</keyword>
<dbReference type="InterPro" id="IPR036181">
    <property type="entry name" value="MIT_dom_sf"/>
</dbReference>
<dbReference type="GO" id="GO:0004672">
    <property type="term" value="F:protein kinase activity"/>
    <property type="evidence" value="ECO:0007669"/>
    <property type="project" value="InterPro"/>
</dbReference>
<name>A0A851CC31_CALVR</name>
<dbReference type="InterPro" id="IPR011009">
    <property type="entry name" value="Kinase-like_dom_sf"/>
</dbReference>
<dbReference type="Proteomes" id="UP000642973">
    <property type="component" value="Unassembled WGS sequence"/>
</dbReference>
<protein>
    <submittedName>
        <fullName evidence="2">RPKL1 protein</fullName>
    </submittedName>
</protein>
<dbReference type="GO" id="GO:0005524">
    <property type="term" value="F:ATP binding"/>
    <property type="evidence" value="ECO:0007669"/>
    <property type="project" value="InterPro"/>
</dbReference>
<feature type="non-terminal residue" evidence="2">
    <location>
        <position position="1"/>
    </location>
</feature>
<dbReference type="Gene3D" id="1.20.58.80">
    <property type="entry name" value="Phosphotransferase system, lactose/cellobiose-type IIA subunit"/>
    <property type="match status" value="1"/>
</dbReference>
<evidence type="ECO:0000313" key="2">
    <source>
        <dbReference type="EMBL" id="NWI53874.1"/>
    </source>
</evidence>
<reference evidence="2" key="1">
    <citation type="submission" date="2019-10" db="EMBL/GenBank/DDBJ databases">
        <title>Bird 10,000 Genomes (B10K) Project - Family phase.</title>
        <authorList>
            <person name="Zhang G."/>
        </authorList>
    </citation>
    <scope>NUCLEOTIDE SEQUENCE</scope>
    <source>
        <strain evidence="2">B10K-DU-002-55</strain>
        <tissue evidence="2">Muscle</tissue>
    </source>
</reference>
<dbReference type="SMART" id="SM00220">
    <property type="entry name" value="S_TKc"/>
    <property type="match status" value="1"/>
</dbReference>
<dbReference type="PANTHER" id="PTHR15508:SF4">
    <property type="entry name" value="RIBOSOMAL PROTEIN S6 KINASE-LIKE 1"/>
    <property type="match status" value="1"/>
</dbReference>
<feature type="domain" description="Protein kinase" evidence="1">
    <location>
        <begin position="60"/>
        <end position="465"/>
    </location>
</feature>
<gene>
    <name evidence="2" type="primary">Rps6kl1</name>
    <name evidence="2" type="ORF">CALVIR_R01212</name>
</gene>
<accession>A0A851CC31</accession>
<dbReference type="Gene3D" id="1.10.510.10">
    <property type="entry name" value="Transferase(Phosphotransferase) domain 1"/>
    <property type="match status" value="1"/>
</dbReference>
<dbReference type="SUPFAM" id="SSF56112">
    <property type="entry name" value="Protein kinase-like (PK-like)"/>
    <property type="match status" value="1"/>
</dbReference>
<dbReference type="PANTHER" id="PTHR15508">
    <property type="entry name" value="RIBOSOMAL PROTEIN S6 KINASE"/>
    <property type="match status" value="1"/>
</dbReference>
<dbReference type="EMBL" id="WEIV01012999">
    <property type="protein sequence ID" value="NWI53874.1"/>
    <property type="molecule type" value="Genomic_DNA"/>
</dbReference>
<comment type="caution">
    <text evidence="2">The sequence shown here is derived from an EMBL/GenBank/DDBJ whole genome shotgun (WGS) entry which is preliminary data.</text>
</comment>
<proteinExistence type="predicted"/>
<evidence type="ECO:0000259" key="1">
    <source>
        <dbReference type="PROSITE" id="PS50011"/>
    </source>
</evidence>
<organism evidence="2 3">
    <name type="scientific">Calyptomena viridis</name>
    <name type="common">Lesser green broadbill</name>
    <dbReference type="NCBI Taxonomy" id="135972"/>
    <lineage>
        <taxon>Eukaryota</taxon>
        <taxon>Metazoa</taxon>
        <taxon>Chordata</taxon>
        <taxon>Craniata</taxon>
        <taxon>Vertebrata</taxon>
        <taxon>Euteleostomi</taxon>
        <taxon>Archelosauria</taxon>
        <taxon>Archosauria</taxon>
        <taxon>Dinosauria</taxon>
        <taxon>Saurischia</taxon>
        <taxon>Theropoda</taxon>
        <taxon>Coelurosauria</taxon>
        <taxon>Aves</taxon>
        <taxon>Neognathae</taxon>
        <taxon>Neoaves</taxon>
        <taxon>Telluraves</taxon>
        <taxon>Australaves</taxon>
        <taxon>Passeriformes</taxon>
        <taxon>Eurylaimidae</taxon>
        <taxon>Calyptomena</taxon>
    </lineage>
</organism>
<dbReference type="PROSITE" id="PS50011">
    <property type="entry name" value="PROTEIN_KINASE_DOM"/>
    <property type="match status" value="1"/>
</dbReference>
<sequence length="475" mass="51765">VDPNKERREAVKRKITQYLRRAEEIFNCHLQRAAEGGSTAATGYSSLRFRPIRTLSSAVENLRRCKVVGVIDKVQIVQDLATGETFILKSLPKSHIETRERQTIIPHGVPFMVKLLCYYMSEDSIFLHLEHVQGEWGQPSPASGTRAAPGGQDLSMTQTVSGAVDYFPAASAKCPSHPAGQSLVVCPWDDLTSSRDCILERTASQRDPRLPQALASRLKTVRGGQLWAGEPPSQKVSEVSQAQPLLNLCQRQLPAGVALSSSGKPCGPDAVVWKPSQGASLTCGRLSKQPPSGQCRASASHRQNQRAWAVKEEQVQLWAAEILLALEGLHQQGVLCRDLNPRNLLLDAAGHVRLTFFGQWTEVEPQCCSQAQEELYSAPEVGGIVEPTEAADCWSFGSLLYELLTGVPLSQNHPAGIQPHTQLHLPEGLSLPATSLLTELLQYNPKQRLGSGGGGMAKLKSHSFFSSVPWNKLVG</sequence>
<dbReference type="AlphaFoldDB" id="A0A851CC31"/>
<feature type="non-terminal residue" evidence="2">
    <location>
        <position position="475"/>
    </location>
</feature>
<dbReference type="InterPro" id="IPR000719">
    <property type="entry name" value="Prot_kinase_dom"/>
</dbReference>
<dbReference type="SUPFAM" id="SSF116846">
    <property type="entry name" value="MIT domain"/>
    <property type="match status" value="1"/>
</dbReference>